<organism evidence="2 3">
    <name type="scientific">Rubroshorea leprosula</name>
    <dbReference type="NCBI Taxonomy" id="152421"/>
    <lineage>
        <taxon>Eukaryota</taxon>
        <taxon>Viridiplantae</taxon>
        <taxon>Streptophyta</taxon>
        <taxon>Embryophyta</taxon>
        <taxon>Tracheophyta</taxon>
        <taxon>Spermatophyta</taxon>
        <taxon>Magnoliopsida</taxon>
        <taxon>eudicotyledons</taxon>
        <taxon>Gunneridae</taxon>
        <taxon>Pentapetalae</taxon>
        <taxon>rosids</taxon>
        <taxon>malvids</taxon>
        <taxon>Malvales</taxon>
        <taxon>Dipterocarpaceae</taxon>
        <taxon>Rubroshorea</taxon>
    </lineage>
</organism>
<evidence type="ECO:0000313" key="3">
    <source>
        <dbReference type="Proteomes" id="UP001054252"/>
    </source>
</evidence>
<reference evidence="2 3" key="1">
    <citation type="journal article" date="2021" name="Commun. Biol.">
        <title>The genome of Shorea leprosula (Dipterocarpaceae) highlights the ecological relevance of drought in aseasonal tropical rainforests.</title>
        <authorList>
            <person name="Ng K.K.S."/>
            <person name="Kobayashi M.J."/>
            <person name="Fawcett J.A."/>
            <person name="Hatakeyama M."/>
            <person name="Paape T."/>
            <person name="Ng C.H."/>
            <person name="Ang C.C."/>
            <person name="Tnah L.H."/>
            <person name="Lee C.T."/>
            <person name="Nishiyama T."/>
            <person name="Sese J."/>
            <person name="O'Brien M.J."/>
            <person name="Copetti D."/>
            <person name="Mohd Noor M.I."/>
            <person name="Ong R.C."/>
            <person name="Putra M."/>
            <person name="Sireger I.Z."/>
            <person name="Indrioko S."/>
            <person name="Kosugi Y."/>
            <person name="Izuno A."/>
            <person name="Isagi Y."/>
            <person name="Lee S.L."/>
            <person name="Shimizu K.K."/>
        </authorList>
    </citation>
    <scope>NUCLEOTIDE SEQUENCE [LARGE SCALE GENOMIC DNA]</scope>
    <source>
        <strain evidence="2">214</strain>
    </source>
</reference>
<dbReference type="Proteomes" id="UP001054252">
    <property type="component" value="Unassembled WGS sequence"/>
</dbReference>
<accession>A0AAV5J780</accession>
<feature type="domain" description="Rhamnogalacturonan lyase" evidence="1">
    <location>
        <begin position="69"/>
        <end position="142"/>
    </location>
</feature>
<dbReference type="InterPro" id="IPR051850">
    <property type="entry name" value="Polysacch_Lyase_4"/>
</dbReference>
<dbReference type="FunFam" id="2.60.40.1120:FF:000033">
    <property type="entry name" value="Rhamnogalacturonate lyase B"/>
    <property type="match status" value="1"/>
</dbReference>
<sequence>MLKATVVSKQISATAGSVLLADKWGRCPLLLQAVSEINVWGFTPADQRGQVFGQLVVADGYASNKPIFAKGAYVGLAAPGNLGSWQTQTKGYQFWTQADRKGGFFINKVRPGIYNLYAWVPGVVGDYKLDVVIAINPGSNTNMGLLTYNDIYL</sequence>
<gene>
    <name evidence="2" type="ORF">SLEP1_g19996</name>
</gene>
<dbReference type="PANTHER" id="PTHR32018">
    <property type="entry name" value="RHAMNOGALACTURONATE LYASE FAMILY PROTEIN"/>
    <property type="match status" value="1"/>
</dbReference>
<name>A0AAV5J780_9ROSI</name>
<dbReference type="InterPro" id="IPR029413">
    <property type="entry name" value="RG-lyase_II"/>
</dbReference>
<dbReference type="AlphaFoldDB" id="A0AAV5J780"/>
<dbReference type="GO" id="GO:0030246">
    <property type="term" value="F:carbohydrate binding"/>
    <property type="evidence" value="ECO:0007669"/>
    <property type="project" value="InterPro"/>
</dbReference>
<proteinExistence type="predicted"/>
<dbReference type="Gene3D" id="2.60.40.1120">
    <property type="entry name" value="Carboxypeptidase-like, regulatory domain"/>
    <property type="match status" value="1"/>
</dbReference>
<dbReference type="PANTHER" id="PTHR32018:SF6">
    <property type="entry name" value="RHAMNOGALACTURONAN ENDOLYASE"/>
    <property type="match status" value="1"/>
</dbReference>
<dbReference type="SUPFAM" id="SSF49452">
    <property type="entry name" value="Starch-binding domain-like"/>
    <property type="match status" value="1"/>
</dbReference>
<protein>
    <recommendedName>
        <fullName evidence="1">Rhamnogalacturonan lyase domain-containing protein</fullName>
    </recommendedName>
</protein>
<keyword evidence="3" id="KW-1185">Reference proteome</keyword>
<dbReference type="InterPro" id="IPR013784">
    <property type="entry name" value="Carb-bd-like_fold"/>
</dbReference>
<evidence type="ECO:0000259" key="1">
    <source>
        <dbReference type="Pfam" id="PF14686"/>
    </source>
</evidence>
<dbReference type="Pfam" id="PF14686">
    <property type="entry name" value="fn3_3"/>
    <property type="match status" value="1"/>
</dbReference>
<evidence type="ECO:0000313" key="2">
    <source>
        <dbReference type="EMBL" id="GKV08356.1"/>
    </source>
</evidence>
<dbReference type="CDD" id="cd10316">
    <property type="entry name" value="RGL4_M"/>
    <property type="match status" value="1"/>
</dbReference>
<dbReference type="EMBL" id="BPVZ01000028">
    <property type="protein sequence ID" value="GKV08356.1"/>
    <property type="molecule type" value="Genomic_DNA"/>
</dbReference>
<comment type="caution">
    <text evidence="2">The sequence shown here is derived from an EMBL/GenBank/DDBJ whole genome shotgun (WGS) entry which is preliminary data.</text>
</comment>